<feature type="compositionally biased region" description="Acidic residues" evidence="1">
    <location>
        <begin position="253"/>
        <end position="264"/>
    </location>
</feature>
<keyword evidence="2" id="KW-0732">Signal</keyword>
<organism evidence="3 4">
    <name type="scientific">Sporothrix stenoceras</name>
    <dbReference type="NCBI Taxonomy" id="5173"/>
    <lineage>
        <taxon>Eukaryota</taxon>
        <taxon>Fungi</taxon>
        <taxon>Dikarya</taxon>
        <taxon>Ascomycota</taxon>
        <taxon>Pezizomycotina</taxon>
        <taxon>Sordariomycetes</taxon>
        <taxon>Sordariomycetidae</taxon>
        <taxon>Ophiostomatales</taxon>
        <taxon>Ophiostomataceae</taxon>
        <taxon>Sporothrix</taxon>
    </lineage>
</organism>
<reference evidence="3 4" key="1">
    <citation type="journal article" date="2024" name="IMA Fungus">
        <title>IMA Genome - F19 : A genome assembly and annotation guide to empower mycologists, including annotated draft genome sequences of Ceratocystis pirilliformis, Diaporthe australafricana, Fusarium ophioides, Paecilomyces lecythidis, and Sporothrix stenoceras.</title>
        <authorList>
            <person name="Aylward J."/>
            <person name="Wilson A.M."/>
            <person name="Visagie C.M."/>
            <person name="Spraker J."/>
            <person name="Barnes I."/>
            <person name="Buitendag C."/>
            <person name="Ceriani C."/>
            <person name="Del Mar Angel L."/>
            <person name="du Plessis D."/>
            <person name="Fuchs T."/>
            <person name="Gasser K."/>
            <person name="Kramer D."/>
            <person name="Li W."/>
            <person name="Munsamy K."/>
            <person name="Piso A."/>
            <person name="Price J.L."/>
            <person name="Sonnekus B."/>
            <person name="Thomas C."/>
            <person name="van der Nest A."/>
            <person name="van Dijk A."/>
            <person name="van Heerden A."/>
            <person name="van Vuuren N."/>
            <person name="Yilmaz N."/>
            <person name="Duong T.A."/>
            <person name="van der Merwe N.A."/>
            <person name="Wingfield M.J."/>
            <person name="Wingfield B.D."/>
        </authorList>
    </citation>
    <scope>NUCLEOTIDE SEQUENCE [LARGE SCALE GENOMIC DNA]</scope>
    <source>
        <strain evidence="3 4">CMW 5346</strain>
    </source>
</reference>
<keyword evidence="4" id="KW-1185">Reference proteome</keyword>
<evidence type="ECO:0000256" key="1">
    <source>
        <dbReference type="SAM" id="MobiDB-lite"/>
    </source>
</evidence>
<gene>
    <name evidence="3" type="ORF">Sste5346_005245</name>
</gene>
<proteinExistence type="predicted"/>
<dbReference type="Proteomes" id="UP001583186">
    <property type="component" value="Unassembled WGS sequence"/>
</dbReference>
<evidence type="ECO:0000313" key="4">
    <source>
        <dbReference type="Proteomes" id="UP001583186"/>
    </source>
</evidence>
<feature type="signal peptide" evidence="2">
    <location>
        <begin position="1"/>
        <end position="17"/>
    </location>
</feature>
<feature type="region of interest" description="Disordered" evidence="1">
    <location>
        <begin position="208"/>
        <end position="288"/>
    </location>
</feature>
<protein>
    <recommendedName>
        <fullName evidence="5">Cell wall protein</fullName>
    </recommendedName>
</protein>
<feature type="chain" id="PRO_5046185525" description="Cell wall protein" evidence="2">
    <location>
        <begin position="18"/>
        <end position="288"/>
    </location>
</feature>
<dbReference type="EMBL" id="JAWCUI010000027">
    <property type="protein sequence ID" value="KAL1895439.1"/>
    <property type="molecule type" value="Genomic_DNA"/>
</dbReference>
<name>A0ABR3Z5C4_9PEZI</name>
<evidence type="ECO:0008006" key="5">
    <source>
        <dbReference type="Google" id="ProtNLM"/>
    </source>
</evidence>
<comment type="caution">
    <text evidence="3">The sequence shown here is derived from an EMBL/GenBank/DDBJ whole genome shotgun (WGS) entry which is preliminary data.</text>
</comment>
<evidence type="ECO:0000256" key="2">
    <source>
        <dbReference type="SAM" id="SignalP"/>
    </source>
</evidence>
<sequence length="288" mass="31128">MRVSAFFVAGLAAVATALPVESVVAKAAIPATATSSAAEPTSTPDGLTFIHIPSSLLKNASKTLDYVIHRLTALRNTVEKTAPEYGFVPHKTARRITNMLRTPMETLVQILESSTAISKTVGLNSFTPVDEKDTIYSLFEPPCNGTCLLTKANQVVDEISKHDRRYAHRIGMDEVGPMVHSVKDAATELVKQLGGQQEEEKKDMIEDMMREEEPEPQPESTMTEAPRDEANVETVAGAGAVVPESETGVETAAEADGDAEDEGNTENMGNIEDEGNEPTEQVNMRADR</sequence>
<accession>A0ABR3Z5C4</accession>
<evidence type="ECO:0000313" key="3">
    <source>
        <dbReference type="EMBL" id="KAL1895439.1"/>
    </source>
</evidence>